<name>A0A2N3Q0A5_9PROT</name>
<dbReference type="RefSeq" id="WP_101249045.1">
    <property type="nucleotide sequence ID" value="NZ_PIUM01000002.1"/>
</dbReference>
<dbReference type="PANTHER" id="PTHR43883">
    <property type="entry name" value="SLR0207 PROTEIN"/>
    <property type="match status" value="1"/>
</dbReference>
<dbReference type="InterPro" id="IPR011009">
    <property type="entry name" value="Kinase-like_dom_sf"/>
</dbReference>
<evidence type="ECO:0000259" key="1">
    <source>
        <dbReference type="Pfam" id="PF01636"/>
    </source>
</evidence>
<dbReference type="Gene3D" id="3.90.1200.10">
    <property type="match status" value="1"/>
</dbReference>
<feature type="domain" description="Aminoglycoside phosphotransferase" evidence="1">
    <location>
        <begin position="126"/>
        <end position="280"/>
    </location>
</feature>
<dbReference type="AlphaFoldDB" id="A0A2N3Q0A5"/>
<dbReference type="OrthoDB" id="9810277at2"/>
<keyword evidence="3" id="KW-1185">Reference proteome</keyword>
<comment type="caution">
    <text evidence="2">The sequence shown here is derived from an EMBL/GenBank/DDBJ whole genome shotgun (WGS) entry which is preliminary data.</text>
</comment>
<dbReference type="InterPro" id="IPR002575">
    <property type="entry name" value="Aminoglycoside_PTrfase"/>
</dbReference>
<evidence type="ECO:0000313" key="3">
    <source>
        <dbReference type="Proteomes" id="UP000233293"/>
    </source>
</evidence>
<dbReference type="SUPFAM" id="SSF52540">
    <property type="entry name" value="P-loop containing nucleoside triphosphate hydrolases"/>
    <property type="match status" value="1"/>
</dbReference>
<sequence length="508" mass="55184">MTADSQAELVAWLSLPSSYGQGVTSVDRIDTHISSIFLAGERAYKLKRAVRLPFLDFTTLEQRRTACERELVVNRRTAPELYLGLVAVTRDKGGALAFDGEGATVDWVIVMARFDQEHLFDRLAAKGGLARDDARALADVIASFHQSAEPQSEWGGEAGASFTINTNQASLARFAPGLFDPAQVGAVTDGSLAWLFRLSPLLERRRLNGLVRRCHGDLHLGNICLFKGRPTLFDAIEFNEEFACIDVFYDLSFLIMDLEARGLPDLASAVFNRYLERTGDFDALPALPLFLSLRAAIRAHVCAATAEAGGRAEKRGEAVAYLARAGAYLAPSPPRLLAVGGLSGSGKSRLAADLAPFVGAAPGAVALRSDVLRKHLAGIDPFTRLSAEGYSEEMTGRTYATLYEQAERILRAGHAVIADAVFSRPEQRAAIEAVASRAGVPFDGLWLDADPKVLRERVDARRNDASDATVAVLERQLTYPLGDIFWRRYDASGGKAETFLAVRKDLAI</sequence>
<dbReference type="EMBL" id="PIUM01000002">
    <property type="protein sequence ID" value="PKU26084.1"/>
    <property type="molecule type" value="Genomic_DNA"/>
</dbReference>
<dbReference type="PANTHER" id="PTHR43883:SF1">
    <property type="entry name" value="GLUCONOKINASE"/>
    <property type="match status" value="1"/>
</dbReference>
<dbReference type="Pfam" id="PF01636">
    <property type="entry name" value="APH"/>
    <property type="match status" value="1"/>
</dbReference>
<reference evidence="3" key="1">
    <citation type="submission" date="2017-12" db="EMBL/GenBank/DDBJ databases">
        <title>Draft genome sequence of Telmatospirillum siberiense 26-4b1T, an acidotolerant peatland alphaproteobacterium potentially involved in sulfur cycling.</title>
        <authorList>
            <person name="Hausmann B."/>
            <person name="Pjevac P."/>
            <person name="Schreck K."/>
            <person name="Herbold C.W."/>
            <person name="Daims H."/>
            <person name="Wagner M."/>
            <person name="Pester M."/>
            <person name="Loy A."/>
        </authorList>
    </citation>
    <scope>NUCLEOTIDE SEQUENCE [LARGE SCALE GENOMIC DNA]</scope>
    <source>
        <strain evidence="3">26-4b1</strain>
    </source>
</reference>
<evidence type="ECO:0000313" key="2">
    <source>
        <dbReference type="EMBL" id="PKU26084.1"/>
    </source>
</evidence>
<gene>
    <name evidence="2" type="ORF">CWS72_02830</name>
</gene>
<dbReference type="InterPro" id="IPR027417">
    <property type="entry name" value="P-loop_NTPase"/>
</dbReference>
<protein>
    <recommendedName>
        <fullName evidence="1">Aminoglycoside phosphotransferase domain-containing protein</fullName>
    </recommendedName>
</protein>
<dbReference type="SUPFAM" id="SSF56112">
    <property type="entry name" value="Protein kinase-like (PK-like)"/>
    <property type="match status" value="1"/>
</dbReference>
<dbReference type="InterPro" id="IPR052732">
    <property type="entry name" value="Cell-binding_unc_protein"/>
</dbReference>
<proteinExistence type="predicted"/>
<dbReference type="Proteomes" id="UP000233293">
    <property type="component" value="Unassembled WGS sequence"/>
</dbReference>
<accession>A0A2N3Q0A5</accession>
<dbReference type="Pfam" id="PF13671">
    <property type="entry name" value="AAA_33"/>
    <property type="match status" value="1"/>
</dbReference>
<dbReference type="Gene3D" id="3.40.50.300">
    <property type="entry name" value="P-loop containing nucleotide triphosphate hydrolases"/>
    <property type="match status" value="1"/>
</dbReference>
<organism evidence="2 3">
    <name type="scientific">Telmatospirillum siberiense</name>
    <dbReference type="NCBI Taxonomy" id="382514"/>
    <lineage>
        <taxon>Bacteria</taxon>
        <taxon>Pseudomonadati</taxon>
        <taxon>Pseudomonadota</taxon>
        <taxon>Alphaproteobacteria</taxon>
        <taxon>Rhodospirillales</taxon>
        <taxon>Rhodospirillaceae</taxon>
        <taxon>Telmatospirillum</taxon>
    </lineage>
</organism>